<evidence type="ECO:0000313" key="2">
    <source>
        <dbReference type="Proteomes" id="UP000814128"/>
    </source>
</evidence>
<evidence type="ECO:0000313" key="1">
    <source>
        <dbReference type="EMBL" id="KAI0033795.1"/>
    </source>
</evidence>
<reference evidence="1" key="1">
    <citation type="submission" date="2021-02" db="EMBL/GenBank/DDBJ databases">
        <authorList>
            <consortium name="DOE Joint Genome Institute"/>
            <person name="Ahrendt S."/>
            <person name="Looney B.P."/>
            <person name="Miyauchi S."/>
            <person name="Morin E."/>
            <person name="Drula E."/>
            <person name="Courty P.E."/>
            <person name="Chicoki N."/>
            <person name="Fauchery L."/>
            <person name="Kohler A."/>
            <person name="Kuo A."/>
            <person name="Labutti K."/>
            <person name="Pangilinan J."/>
            <person name="Lipzen A."/>
            <person name="Riley R."/>
            <person name="Andreopoulos W."/>
            <person name="He G."/>
            <person name="Johnson J."/>
            <person name="Barry K.W."/>
            <person name="Grigoriev I.V."/>
            <person name="Nagy L."/>
            <person name="Hibbett D."/>
            <person name="Henrissat B."/>
            <person name="Matheny P.B."/>
            <person name="Labbe J."/>
            <person name="Martin F."/>
        </authorList>
    </citation>
    <scope>NUCLEOTIDE SEQUENCE</scope>
    <source>
        <strain evidence="1">EC-137</strain>
    </source>
</reference>
<proteinExistence type="predicted"/>
<keyword evidence="1" id="KW-0808">Transferase</keyword>
<accession>A0ACB8QQG2</accession>
<organism evidence="1 2">
    <name type="scientific">Vararia minispora EC-137</name>
    <dbReference type="NCBI Taxonomy" id="1314806"/>
    <lineage>
        <taxon>Eukaryota</taxon>
        <taxon>Fungi</taxon>
        <taxon>Dikarya</taxon>
        <taxon>Basidiomycota</taxon>
        <taxon>Agaricomycotina</taxon>
        <taxon>Agaricomycetes</taxon>
        <taxon>Russulales</taxon>
        <taxon>Lachnocladiaceae</taxon>
        <taxon>Vararia</taxon>
    </lineage>
</organism>
<keyword evidence="1" id="KW-0328">Glycosyltransferase</keyword>
<keyword evidence="2" id="KW-1185">Reference proteome</keyword>
<sequence>MSVTASNVHVCSSHPLINAVLSRLRLKSTSNKEFREGVRDLSLMIAYEASRSLEQTTFEGVSPISTFTGTVVKHRVGLTPILRAGLGMTDAILSLFPEAPVYHLGLYREKVSLNPVEYYCKLPANPDIDICYLLDPLIATGGTACAALQMILDWGVPLSNIKVLCILASEAGLKNVQAQYPGIEIWLAGVDPELTKDGLIKPGLGDTGDRLNNTQKP</sequence>
<dbReference type="EMBL" id="MU273512">
    <property type="protein sequence ID" value="KAI0033795.1"/>
    <property type="molecule type" value="Genomic_DNA"/>
</dbReference>
<dbReference type="Proteomes" id="UP000814128">
    <property type="component" value="Unassembled WGS sequence"/>
</dbReference>
<reference evidence="1" key="2">
    <citation type="journal article" date="2022" name="New Phytol.">
        <title>Evolutionary transition to the ectomycorrhizal habit in the genomes of a hyperdiverse lineage of mushroom-forming fungi.</title>
        <authorList>
            <person name="Looney B."/>
            <person name="Miyauchi S."/>
            <person name="Morin E."/>
            <person name="Drula E."/>
            <person name="Courty P.E."/>
            <person name="Kohler A."/>
            <person name="Kuo A."/>
            <person name="LaButti K."/>
            <person name="Pangilinan J."/>
            <person name="Lipzen A."/>
            <person name="Riley R."/>
            <person name="Andreopoulos W."/>
            <person name="He G."/>
            <person name="Johnson J."/>
            <person name="Nolan M."/>
            <person name="Tritt A."/>
            <person name="Barry K.W."/>
            <person name="Grigoriev I.V."/>
            <person name="Nagy L.G."/>
            <person name="Hibbett D."/>
            <person name="Henrissat B."/>
            <person name="Matheny P.B."/>
            <person name="Labbe J."/>
            <person name="Martin F.M."/>
        </authorList>
    </citation>
    <scope>NUCLEOTIDE SEQUENCE</scope>
    <source>
        <strain evidence="1">EC-137</strain>
    </source>
</reference>
<protein>
    <submittedName>
        <fullName evidence="1">Uracil phosphoribosyltransferase-domain-containing protein</fullName>
    </submittedName>
</protein>
<comment type="caution">
    <text evidence="1">The sequence shown here is derived from an EMBL/GenBank/DDBJ whole genome shotgun (WGS) entry which is preliminary data.</text>
</comment>
<name>A0ACB8QQG2_9AGAM</name>
<gene>
    <name evidence="1" type="ORF">K488DRAFT_77687</name>
</gene>